<keyword evidence="2" id="KW-0732">Signal</keyword>
<feature type="signal peptide" evidence="2">
    <location>
        <begin position="1"/>
        <end position="24"/>
    </location>
</feature>
<gene>
    <name evidence="3" type="ORF">TNIN_246711</name>
</gene>
<name>A0A8X6JUF1_9ARAC</name>
<dbReference type="EMBL" id="BMAV01027506">
    <property type="protein sequence ID" value="GFS59884.1"/>
    <property type="molecule type" value="Genomic_DNA"/>
</dbReference>
<feature type="chain" id="PRO_5036502551" evidence="2">
    <location>
        <begin position="25"/>
        <end position="211"/>
    </location>
</feature>
<dbReference type="AlphaFoldDB" id="A0A8X6JUF1"/>
<dbReference type="Proteomes" id="UP000886998">
    <property type="component" value="Unassembled WGS sequence"/>
</dbReference>
<keyword evidence="4" id="KW-1185">Reference proteome</keyword>
<proteinExistence type="predicted"/>
<evidence type="ECO:0000256" key="2">
    <source>
        <dbReference type="SAM" id="SignalP"/>
    </source>
</evidence>
<reference evidence="3" key="1">
    <citation type="submission" date="2020-08" db="EMBL/GenBank/DDBJ databases">
        <title>Multicomponent nature underlies the extraordinary mechanical properties of spider dragline silk.</title>
        <authorList>
            <person name="Kono N."/>
            <person name="Nakamura H."/>
            <person name="Mori M."/>
            <person name="Yoshida Y."/>
            <person name="Ohtoshi R."/>
            <person name="Malay A.D."/>
            <person name="Moran D.A.P."/>
            <person name="Tomita M."/>
            <person name="Numata K."/>
            <person name="Arakawa K."/>
        </authorList>
    </citation>
    <scope>NUCLEOTIDE SEQUENCE</scope>
</reference>
<comment type="caution">
    <text evidence="3">The sequence shown here is derived from an EMBL/GenBank/DDBJ whole genome shotgun (WGS) entry which is preliminary data.</text>
</comment>
<dbReference type="OrthoDB" id="6437845at2759"/>
<evidence type="ECO:0000313" key="4">
    <source>
        <dbReference type="Proteomes" id="UP000886998"/>
    </source>
</evidence>
<evidence type="ECO:0000313" key="3">
    <source>
        <dbReference type="EMBL" id="GFS59884.1"/>
    </source>
</evidence>
<protein>
    <submittedName>
        <fullName evidence="3">Uncharacterized protein</fullName>
    </submittedName>
</protein>
<sequence length="211" mass="24613">MASHLKFILYLFLFVSISIRDTDGFNKNPPPRHISEFSDPNSGFNPFIDLEEGIVNDARPSFILINSKNDVDEDRRDSWQIMLWNSLMEKTSSFSKNDQENLLKEEVLVTFYPSDKEKQDFDTFPLKISTEIYQENSETTQNTPLVNKDVSKSYRYDASTTVLNLGRRWKPKKIPNYRMPENESEKEQQSSNDKNNYISCEAEPQSEIFLA</sequence>
<accession>A0A8X6JUF1</accession>
<organism evidence="3 4">
    <name type="scientific">Trichonephila inaurata madagascariensis</name>
    <dbReference type="NCBI Taxonomy" id="2747483"/>
    <lineage>
        <taxon>Eukaryota</taxon>
        <taxon>Metazoa</taxon>
        <taxon>Ecdysozoa</taxon>
        <taxon>Arthropoda</taxon>
        <taxon>Chelicerata</taxon>
        <taxon>Arachnida</taxon>
        <taxon>Araneae</taxon>
        <taxon>Araneomorphae</taxon>
        <taxon>Entelegynae</taxon>
        <taxon>Araneoidea</taxon>
        <taxon>Nephilidae</taxon>
        <taxon>Trichonephila</taxon>
        <taxon>Trichonephila inaurata</taxon>
    </lineage>
</organism>
<feature type="region of interest" description="Disordered" evidence="1">
    <location>
        <begin position="173"/>
        <end position="211"/>
    </location>
</feature>
<evidence type="ECO:0000256" key="1">
    <source>
        <dbReference type="SAM" id="MobiDB-lite"/>
    </source>
</evidence>